<evidence type="ECO:0000313" key="2">
    <source>
        <dbReference type="EMBL" id="TFE85133.1"/>
    </source>
</evidence>
<sequence length="211" mass="23681">MMDRSEGFGLFLEKLRGKRSLREVAQSSGLSHAYIRDLELERNRSTNDKIQPSPATLKKLAAAYNYSYTELLVRAGYLEETVAVGDSFDFELDDMLYVEVGKREVIYHSAQQAYAHSIESLVDFSDMLETLADKGFKKVDSNVFVNFNQVRRYIAKEGKVYFDPQCKGKSVAIPALVQLKYRRLLENISASGGVTSESLASFGEGTPALEH</sequence>
<reference evidence="2 3" key="1">
    <citation type="submission" date="2017-03" db="EMBL/GenBank/DDBJ databases">
        <title>Isolation of Levoglucosan Utilizing Bacteria.</title>
        <authorList>
            <person name="Arya A.S."/>
        </authorList>
    </citation>
    <scope>NUCLEOTIDE SEQUENCE [LARGE SCALE GENOMIC DNA]</scope>
    <source>
        <strain evidence="2 3">MEC069</strain>
    </source>
</reference>
<comment type="caution">
    <text evidence="2">The sequence shown here is derived from an EMBL/GenBank/DDBJ whole genome shotgun (WGS) entry which is preliminary data.</text>
</comment>
<dbReference type="SUPFAM" id="SSF47413">
    <property type="entry name" value="lambda repressor-like DNA-binding domains"/>
    <property type="match status" value="1"/>
</dbReference>
<dbReference type="EMBL" id="MYFO01000028">
    <property type="protein sequence ID" value="TFE85133.1"/>
    <property type="molecule type" value="Genomic_DNA"/>
</dbReference>
<keyword evidence="3" id="KW-1185">Reference proteome</keyword>
<feature type="domain" description="HTH cro/C1-type" evidence="1">
    <location>
        <begin position="12"/>
        <end position="71"/>
    </location>
</feature>
<dbReference type="OrthoDB" id="2080915at2"/>
<gene>
    <name evidence="2" type="ORF">B5M42_18170</name>
</gene>
<protein>
    <recommendedName>
        <fullName evidence="1">HTH cro/C1-type domain-containing protein</fullName>
    </recommendedName>
</protein>
<dbReference type="InterPro" id="IPR010982">
    <property type="entry name" value="Lambda_DNA-bd_dom_sf"/>
</dbReference>
<dbReference type="Gene3D" id="1.10.260.40">
    <property type="entry name" value="lambda repressor-like DNA-binding domains"/>
    <property type="match status" value="1"/>
</dbReference>
<dbReference type="Gene3D" id="2.40.50.1020">
    <property type="entry name" value="LytTr DNA-binding domain"/>
    <property type="match status" value="1"/>
</dbReference>
<proteinExistence type="predicted"/>
<dbReference type="Pfam" id="PF01381">
    <property type="entry name" value="HTH_3"/>
    <property type="match status" value="1"/>
</dbReference>
<dbReference type="SMART" id="SM00530">
    <property type="entry name" value="HTH_XRE"/>
    <property type="match status" value="1"/>
</dbReference>
<dbReference type="Proteomes" id="UP000298246">
    <property type="component" value="Unassembled WGS sequence"/>
</dbReference>
<evidence type="ECO:0000313" key="3">
    <source>
        <dbReference type="Proteomes" id="UP000298246"/>
    </source>
</evidence>
<dbReference type="GO" id="GO:0003677">
    <property type="term" value="F:DNA binding"/>
    <property type="evidence" value="ECO:0007669"/>
    <property type="project" value="InterPro"/>
</dbReference>
<organism evidence="2 3">
    <name type="scientific">Paenibacillus athensensis</name>
    <dbReference type="NCBI Taxonomy" id="1967502"/>
    <lineage>
        <taxon>Bacteria</taxon>
        <taxon>Bacillati</taxon>
        <taxon>Bacillota</taxon>
        <taxon>Bacilli</taxon>
        <taxon>Bacillales</taxon>
        <taxon>Paenibacillaceae</taxon>
        <taxon>Paenibacillus</taxon>
    </lineage>
</organism>
<dbReference type="CDD" id="cd00093">
    <property type="entry name" value="HTH_XRE"/>
    <property type="match status" value="1"/>
</dbReference>
<accession>A0A4Y8PVS6</accession>
<dbReference type="AlphaFoldDB" id="A0A4Y8PVS6"/>
<name>A0A4Y8PVS6_9BACL</name>
<dbReference type="PROSITE" id="PS50943">
    <property type="entry name" value="HTH_CROC1"/>
    <property type="match status" value="1"/>
</dbReference>
<evidence type="ECO:0000259" key="1">
    <source>
        <dbReference type="PROSITE" id="PS50943"/>
    </source>
</evidence>
<dbReference type="InterPro" id="IPR001387">
    <property type="entry name" value="Cro/C1-type_HTH"/>
</dbReference>